<reference evidence="2 3" key="1">
    <citation type="journal article" date="2012" name="J. Bacteriol.">
        <title>Genome Sequence of Nitratireductor pacificus Type Strain pht-3B.</title>
        <authorList>
            <person name="Lai Q."/>
            <person name="Li G."/>
            <person name="Shao Z."/>
        </authorList>
    </citation>
    <scope>NUCLEOTIDE SEQUENCE [LARGE SCALE GENOMIC DNA]</scope>
    <source>
        <strain evidence="3">pht-3B</strain>
    </source>
</reference>
<gene>
    <name evidence="2" type="ORF">NA2_15142</name>
</gene>
<dbReference type="STRING" id="391937.NA2_15142"/>
<comment type="caution">
    <text evidence="2">The sequence shown here is derived from an EMBL/GenBank/DDBJ whole genome shotgun (WGS) entry which is preliminary data.</text>
</comment>
<feature type="compositionally biased region" description="Polar residues" evidence="1">
    <location>
        <begin position="63"/>
        <end position="78"/>
    </location>
</feature>
<evidence type="ECO:0000256" key="1">
    <source>
        <dbReference type="SAM" id="MobiDB-lite"/>
    </source>
</evidence>
<accession>K2N1D6</accession>
<proteinExistence type="predicted"/>
<keyword evidence="3" id="KW-1185">Reference proteome</keyword>
<dbReference type="EMBL" id="AMRM01000017">
    <property type="protein sequence ID" value="EKF18028.1"/>
    <property type="molecule type" value="Genomic_DNA"/>
</dbReference>
<protein>
    <submittedName>
        <fullName evidence="2">Uncharacterized protein</fullName>
    </submittedName>
</protein>
<sequence length="85" mass="9230">MHHSADNGIKNRLIDPTSMMTEVLRLMGKGVPRDRVAVELSRLFYVDVDLLNAVLRALPKPAAQTSGASESQRQSQGDGKNRAAA</sequence>
<name>K2N1D6_9HYPH</name>
<feature type="region of interest" description="Disordered" evidence="1">
    <location>
        <begin position="61"/>
        <end position="85"/>
    </location>
</feature>
<dbReference type="RefSeq" id="WP_008597890.1">
    <property type="nucleotide sequence ID" value="NZ_AMRM01000017.1"/>
</dbReference>
<dbReference type="AlphaFoldDB" id="K2N1D6"/>
<organism evidence="2 3">
    <name type="scientific">Nitratireductor pacificus pht-3B</name>
    <dbReference type="NCBI Taxonomy" id="391937"/>
    <lineage>
        <taxon>Bacteria</taxon>
        <taxon>Pseudomonadati</taxon>
        <taxon>Pseudomonadota</taxon>
        <taxon>Alphaproteobacteria</taxon>
        <taxon>Hyphomicrobiales</taxon>
        <taxon>Phyllobacteriaceae</taxon>
        <taxon>Nitratireductor</taxon>
    </lineage>
</organism>
<evidence type="ECO:0000313" key="2">
    <source>
        <dbReference type="EMBL" id="EKF18028.1"/>
    </source>
</evidence>
<evidence type="ECO:0000313" key="3">
    <source>
        <dbReference type="Proteomes" id="UP000006786"/>
    </source>
</evidence>
<dbReference type="PATRIC" id="fig|391937.3.peg.3113"/>
<dbReference type="OrthoDB" id="8030628at2"/>
<dbReference type="Proteomes" id="UP000006786">
    <property type="component" value="Unassembled WGS sequence"/>
</dbReference>